<evidence type="ECO:0000256" key="1">
    <source>
        <dbReference type="SAM" id="MobiDB-lite"/>
    </source>
</evidence>
<feature type="compositionally biased region" description="Basic and acidic residues" evidence="1">
    <location>
        <begin position="111"/>
        <end position="124"/>
    </location>
</feature>
<evidence type="ECO:0000313" key="2">
    <source>
        <dbReference type="EMBL" id="RLM91199.1"/>
    </source>
</evidence>
<comment type="caution">
    <text evidence="2">The sequence shown here is derived from an EMBL/GenBank/DDBJ whole genome shotgun (WGS) entry which is preliminary data.</text>
</comment>
<feature type="compositionally biased region" description="Basic and acidic residues" evidence="1">
    <location>
        <begin position="1"/>
        <end position="13"/>
    </location>
</feature>
<feature type="compositionally biased region" description="Acidic residues" evidence="1">
    <location>
        <begin position="35"/>
        <end position="44"/>
    </location>
</feature>
<protein>
    <submittedName>
        <fullName evidence="2">Uncharacterized protein</fullName>
    </submittedName>
</protein>
<reference evidence="3" key="1">
    <citation type="journal article" date="2019" name="Nat. Commun.">
        <title>The genome of broomcorn millet.</title>
        <authorList>
            <person name="Zou C."/>
            <person name="Miki D."/>
            <person name="Li D."/>
            <person name="Tang Q."/>
            <person name="Xiao L."/>
            <person name="Rajput S."/>
            <person name="Deng P."/>
            <person name="Jia W."/>
            <person name="Huang R."/>
            <person name="Zhang M."/>
            <person name="Sun Y."/>
            <person name="Hu J."/>
            <person name="Fu X."/>
            <person name="Schnable P.S."/>
            <person name="Li F."/>
            <person name="Zhang H."/>
            <person name="Feng B."/>
            <person name="Zhu X."/>
            <person name="Liu R."/>
            <person name="Schnable J.C."/>
            <person name="Zhu J.-K."/>
            <person name="Zhang H."/>
        </authorList>
    </citation>
    <scope>NUCLEOTIDE SEQUENCE [LARGE SCALE GENOMIC DNA]</scope>
</reference>
<feature type="compositionally biased region" description="Low complexity" evidence="1">
    <location>
        <begin position="23"/>
        <end position="34"/>
    </location>
</feature>
<sequence length="281" mass="31015">MRQDARGTLHIDDEPAAEIQEQNSGSGSGSNNDTSSDDGEEDDETYKMSPCGLKRSGRFMRGSSSSGSHGASSGNGSGQHGEDEEEDENVQSGQPVFVTEVMMRKPSVPHDYVKVDYMKREEQARQQAAAQGEGGDIPTASTHVPRAPHAPSRSHSKRGGSRGQNWENPPSPIRKMFNLIFGMCKSTNDVIHKERQRRKKDILRLKKMQEVTLPNDAPSPIGSEGQQSEPGNLEQLNTRYQQEDYWGQLYSSGSFLSNFYVNPTYVDPSTAPMPLPPPFMP</sequence>
<dbReference type="AlphaFoldDB" id="A0A3L6QVA9"/>
<dbReference type="Proteomes" id="UP000275267">
    <property type="component" value="Unassembled WGS sequence"/>
</dbReference>
<keyword evidence="3" id="KW-1185">Reference proteome</keyword>
<proteinExistence type="predicted"/>
<name>A0A3L6QVA9_PANMI</name>
<gene>
    <name evidence="2" type="ORF">C2845_PM08G16750</name>
</gene>
<evidence type="ECO:0000313" key="3">
    <source>
        <dbReference type="Proteomes" id="UP000275267"/>
    </source>
</evidence>
<feature type="compositionally biased region" description="Low complexity" evidence="1">
    <location>
        <begin position="59"/>
        <end position="72"/>
    </location>
</feature>
<organism evidence="2 3">
    <name type="scientific">Panicum miliaceum</name>
    <name type="common">Proso millet</name>
    <name type="synonym">Broomcorn millet</name>
    <dbReference type="NCBI Taxonomy" id="4540"/>
    <lineage>
        <taxon>Eukaryota</taxon>
        <taxon>Viridiplantae</taxon>
        <taxon>Streptophyta</taxon>
        <taxon>Embryophyta</taxon>
        <taxon>Tracheophyta</taxon>
        <taxon>Spermatophyta</taxon>
        <taxon>Magnoliopsida</taxon>
        <taxon>Liliopsida</taxon>
        <taxon>Poales</taxon>
        <taxon>Poaceae</taxon>
        <taxon>PACMAD clade</taxon>
        <taxon>Panicoideae</taxon>
        <taxon>Panicodae</taxon>
        <taxon>Paniceae</taxon>
        <taxon>Panicinae</taxon>
        <taxon>Panicum</taxon>
        <taxon>Panicum sect. Panicum</taxon>
    </lineage>
</organism>
<dbReference type="EMBL" id="PQIB02000010">
    <property type="protein sequence ID" value="RLM91199.1"/>
    <property type="molecule type" value="Genomic_DNA"/>
</dbReference>
<feature type="region of interest" description="Disordered" evidence="1">
    <location>
        <begin position="1"/>
        <end position="171"/>
    </location>
</feature>
<accession>A0A3L6QVA9</accession>